<protein>
    <submittedName>
        <fullName evidence="2">EbsA family protein</fullName>
    </submittedName>
</protein>
<dbReference type="InterPro" id="IPR020215">
    <property type="entry name" value="EbsA-like"/>
</dbReference>
<keyword evidence="1" id="KW-0812">Transmembrane</keyword>
<name>A0A9D1U3Y3_9LACO</name>
<feature type="transmembrane region" description="Helical" evidence="1">
    <location>
        <begin position="40"/>
        <end position="59"/>
    </location>
</feature>
<dbReference type="Proteomes" id="UP000886878">
    <property type="component" value="Unassembled WGS sequence"/>
</dbReference>
<dbReference type="Pfam" id="PF17255">
    <property type="entry name" value="EbsA"/>
    <property type="match status" value="1"/>
</dbReference>
<evidence type="ECO:0000256" key="1">
    <source>
        <dbReference type="SAM" id="Phobius"/>
    </source>
</evidence>
<proteinExistence type="predicted"/>
<accession>A0A9D1U3Y3</accession>
<dbReference type="EMBL" id="DXGK01000117">
    <property type="protein sequence ID" value="HIW70812.1"/>
    <property type="molecule type" value="Genomic_DNA"/>
</dbReference>
<reference evidence="2" key="2">
    <citation type="submission" date="2021-04" db="EMBL/GenBank/DDBJ databases">
        <authorList>
            <person name="Gilroy R."/>
        </authorList>
    </citation>
    <scope>NUCLEOTIDE SEQUENCE</scope>
    <source>
        <strain evidence="2">ChiHejej3B27-2180</strain>
    </source>
</reference>
<keyword evidence="1" id="KW-1133">Transmembrane helix</keyword>
<evidence type="ECO:0000313" key="3">
    <source>
        <dbReference type="Proteomes" id="UP000886878"/>
    </source>
</evidence>
<comment type="caution">
    <text evidence="2">The sequence shown here is derived from an EMBL/GenBank/DDBJ whole genome shotgun (WGS) entry which is preliminary data.</text>
</comment>
<sequence length="127" mass="14938">MQETKKYFYQPDLTSAIIDWSWTLLILIAGLVVWLEITHFQWISAVLIAIFLILTFFGIQRRTVSVTPQAMTFSRLLQRDFLVVPLKDIRQPRFTKHTMTMTVNGEVMTYTFSHRSIVDLQRILKNS</sequence>
<evidence type="ECO:0000313" key="2">
    <source>
        <dbReference type="EMBL" id="HIW70812.1"/>
    </source>
</evidence>
<feature type="transmembrane region" description="Helical" evidence="1">
    <location>
        <begin position="12"/>
        <end position="34"/>
    </location>
</feature>
<gene>
    <name evidence="2" type="ORF">H9876_05550</name>
</gene>
<reference evidence="2" key="1">
    <citation type="journal article" date="2021" name="PeerJ">
        <title>Extensive microbial diversity within the chicken gut microbiome revealed by metagenomics and culture.</title>
        <authorList>
            <person name="Gilroy R."/>
            <person name="Ravi A."/>
            <person name="Getino M."/>
            <person name="Pursley I."/>
            <person name="Horton D.L."/>
            <person name="Alikhan N.F."/>
            <person name="Baker D."/>
            <person name="Gharbi K."/>
            <person name="Hall N."/>
            <person name="Watson M."/>
            <person name="Adriaenssens E.M."/>
            <person name="Foster-Nyarko E."/>
            <person name="Jarju S."/>
            <person name="Secka A."/>
            <person name="Antonio M."/>
            <person name="Oren A."/>
            <person name="Chaudhuri R.R."/>
            <person name="La Ragione R."/>
            <person name="Hildebrand F."/>
            <person name="Pallen M.J."/>
        </authorList>
    </citation>
    <scope>NUCLEOTIDE SEQUENCE</scope>
    <source>
        <strain evidence="2">ChiHejej3B27-2180</strain>
    </source>
</reference>
<keyword evidence="1" id="KW-0472">Membrane</keyword>
<dbReference type="AlphaFoldDB" id="A0A9D1U3Y3"/>
<organism evidence="2 3">
    <name type="scientific">Candidatus Limosilactobacillus merdipullorum</name>
    <dbReference type="NCBI Taxonomy" id="2838653"/>
    <lineage>
        <taxon>Bacteria</taxon>
        <taxon>Bacillati</taxon>
        <taxon>Bacillota</taxon>
        <taxon>Bacilli</taxon>
        <taxon>Lactobacillales</taxon>
        <taxon>Lactobacillaceae</taxon>
        <taxon>Limosilactobacillus</taxon>
    </lineage>
</organism>